<dbReference type="EMBL" id="BAAAUV010000004">
    <property type="protein sequence ID" value="GAA3205681.1"/>
    <property type="molecule type" value="Genomic_DNA"/>
</dbReference>
<dbReference type="Gene3D" id="3.40.50.410">
    <property type="entry name" value="von Willebrand factor, type A domain"/>
    <property type="match status" value="1"/>
</dbReference>
<proteinExistence type="predicted"/>
<name>A0ABP6Q5J9_9ACTN</name>
<organism evidence="2 3">
    <name type="scientific">Actinocorallia longicatena</name>
    <dbReference type="NCBI Taxonomy" id="111803"/>
    <lineage>
        <taxon>Bacteria</taxon>
        <taxon>Bacillati</taxon>
        <taxon>Actinomycetota</taxon>
        <taxon>Actinomycetes</taxon>
        <taxon>Streptosporangiales</taxon>
        <taxon>Thermomonosporaceae</taxon>
        <taxon>Actinocorallia</taxon>
    </lineage>
</organism>
<sequence length="376" mass="40368">MSRRRIVAAIAAVVLVVAAGAAYLVFRSIPEVRTAFLIDTSESEDFAGIAHAVGGAALNSGDGDALALRRFGGACADPGNTAELVGPDREHPERIGAAARAVKPSGKATLRDGILASIGDFSGRYPFRGSTLNRIIVVTSHGADACGTAQADLEREVEERSGKAGVRLDFRIVGYKVAEKEQEPLTRLATAVKAPPARFVTKPEGLDALLKELTVPRTPEVKGIGAPTTPPTSAPPTPTPTGPLPDGVQAAFIRDYRDFDVRNRTIAVDPYDLLRGAEAEEAAKADGSTADNDYYQRDPSKEKVRLRVAPDAELRINQLDIEHSGDPSYSRTVTLPVLAKLYEQYQRLQGGELRGFSFEITVTGGEITRIKQHWFP</sequence>
<evidence type="ECO:0000313" key="2">
    <source>
        <dbReference type="EMBL" id="GAA3205681.1"/>
    </source>
</evidence>
<dbReference type="Proteomes" id="UP001501237">
    <property type="component" value="Unassembled WGS sequence"/>
</dbReference>
<evidence type="ECO:0000313" key="3">
    <source>
        <dbReference type="Proteomes" id="UP001501237"/>
    </source>
</evidence>
<dbReference type="InterPro" id="IPR036465">
    <property type="entry name" value="vWFA_dom_sf"/>
</dbReference>
<protein>
    <recommendedName>
        <fullName evidence="4">VWFA domain-containing protein</fullName>
    </recommendedName>
</protein>
<dbReference type="RefSeq" id="WP_344825381.1">
    <property type="nucleotide sequence ID" value="NZ_BAAAUV010000004.1"/>
</dbReference>
<accession>A0ABP6Q5J9</accession>
<evidence type="ECO:0008006" key="4">
    <source>
        <dbReference type="Google" id="ProtNLM"/>
    </source>
</evidence>
<keyword evidence="3" id="KW-1185">Reference proteome</keyword>
<evidence type="ECO:0000256" key="1">
    <source>
        <dbReference type="SAM" id="MobiDB-lite"/>
    </source>
</evidence>
<gene>
    <name evidence="2" type="ORF">GCM10010468_20780</name>
</gene>
<feature type="region of interest" description="Disordered" evidence="1">
    <location>
        <begin position="220"/>
        <end position="242"/>
    </location>
</feature>
<comment type="caution">
    <text evidence="2">The sequence shown here is derived from an EMBL/GenBank/DDBJ whole genome shotgun (WGS) entry which is preliminary data.</text>
</comment>
<feature type="compositionally biased region" description="Pro residues" evidence="1">
    <location>
        <begin position="228"/>
        <end position="242"/>
    </location>
</feature>
<reference evidence="3" key="1">
    <citation type="journal article" date="2019" name="Int. J. Syst. Evol. Microbiol.">
        <title>The Global Catalogue of Microorganisms (GCM) 10K type strain sequencing project: providing services to taxonomists for standard genome sequencing and annotation.</title>
        <authorList>
            <consortium name="The Broad Institute Genomics Platform"/>
            <consortium name="The Broad Institute Genome Sequencing Center for Infectious Disease"/>
            <person name="Wu L."/>
            <person name="Ma J."/>
        </authorList>
    </citation>
    <scope>NUCLEOTIDE SEQUENCE [LARGE SCALE GENOMIC DNA]</scope>
    <source>
        <strain evidence="3">JCM 9377</strain>
    </source>
</reference>